<keyword evidence="2" id="KW-1185">Reference proteome</keyword>
<dbReference type="SUPFAM" id="SSF53474">
    <property type="entry name" value="alpha/beta-Hydrolases"/>
    <property type="match status" value="1"/>
</dbReference>
<proteinExistence type="predicted"/>
<dbReference type="EMBL" id="FXXP01000002">
    <property type="protein sequence ID" value="SMX28199.1"/>
    <property type="molecule type" value="Genomic_DNA"/>
</dbReference>
<evidence type="ECO:0000313" key="1">
    <source>
        <dbReference type="EMBL" id="SMX28199.1"/>
    </source>
</evidence>
<name>A0A238JC83_9RHOB</name>
<dbReference type="AlphaFoldDB" id="A0A238JC83"/>
<dbReference type="OrthoDB" id="280053at2"/>
<dbReference type="RefSeq" id="WP_099245371.1">
    <property type="nucleotide sequence ID" value="NZ_FXXP01000002.1"/>
</dbReference>
<gene>
    <name evidence="1" type="ORF">TRP8649_02314</name>
</gene>
<sequence>MPQLGPYPAHFIKYDKRGEADDRGHANDLQDFVGQGAFDDLLVISHGWRNDAAEAESLYAAICSQISALREGDSAAAQALAGRKVGVMAVFWPSKPYREFGAERAQLGGAASGATREEEMQALADTALADLSDALDGEVEAGKLNRLQARAAAAFADRDAFPSFFNALRDALPEDETAAERSDKAAFGSARVAEEVRAQIEAFAMAESGLGPVDFQQGGAAGGPVRTARASVGLLLNLSTFYTMKRRAGYVGQRGVARSLRGLRDARPGLRIHFVGHSFGARVLTMATQTIEGDAAARPDSLCLLQAAFSQNSFSARFPPGYRAGYFRPVMEDELVAGPILVSHTHNDLAVTWAYSLASLVSGQNASSLSDGAPSQYGGLGANGALYTDEAQDGALLPAGGGPYDLQSGRIYNLLADAFVKGHADIRGPEVGFAILSAMAASVSEGTA</sequence>
<dbReference type="Gene3D" id="3.40.50.1820">
    <property type="entry name" value="alpha/beta hydrolase"/>
    <property type="match status" value="1"/>
</dbReference>
<accession>A0A238JC83</accession>
<evidence type="ECO:0008006" key="3">
    <source>
        <dbReference type="Google" id="ProtNLM"/>
    </source>
</evidence>
<dbReference type="Proteomes" id="UP000225972">
    <property type="component" value="Unassembled WGS sequence"/>
</dbReference>
<evidence type="ECO:0000313" key="2">
    <source>
        <dbReference type="Proteomes" id="UP000225972"/>
    </source>
</evidence>
<organism evidence="1 2">
    <name type="scientific">Pelagimonas phthalicica</name>
    <dbReference type="NCBI Taxonomy" id="1037362"/>
    <lineage>
        <taxon>Bacteria</taxon>
        <taxon>Pseudomonadati</taxon>
        <taxon>Pseudomonadota</taxon>
        <taxon>Alphaproteobacteria</taxon>
        <taxon>Rhodobacterales</taxon>
        <taxon>Roseobacteraceae</taxon>
        <taxon>Pelagimonas</taxon>
    </lineage>
</organism>
<reference evidence="2" key="1">
    <citation type="submission" date="2017-05" db="EMBL/GenBank/DDBJ databases">
        <authorList>
            <person name="Rodrigo-Torres L."/>
            <person name="Arahal R. D."/>
            <person name="Lucena T."/>
        </authorList>
    </citation>
    <scope>NUCLEOTIDE SEQUENCE [LARGE SCALE GENOMIC DNA]</scope>
    <source>
        <strain evidence="2">CECT 8649</strain>
    </source>
</reference>
<protein>
    <recommendedName>
        <fullName evidence="3">Serine-threonine protein kinase</fullName>
    </recommendedName>
</protein>
<dbReference type="InterPro" id="IPR029058">
    <property type="entry name" value="AB_hydrolase_fold"/>
</dbReference>